<evidence type="ECO:0000313" key="2">
    <source>
        <dbReference type="EMBL" id="KGO97157.1"/>
    </source>
</evidence>
<dbReference type="InterPro" id="IPR036291">
    <property type="entry name" value="NAD(P)-bd_dom_sf"/>
</dbReference>
<dbReference type="AlphaFoldDB" id="V6SCM6"/>
<dbReference type="SUPFAM" id="SSF51735">
    <property type="entry name" value="NAD(P)-binding Rossmann-fold domains"/>
    <property type="match status" value="1"/>
</dbReference>
<proteinExistence type="predicted"/>
<evidence type="ECO:0000259" key="1">
    <source>
        <dbReference type="Pfam" id="PF13380"/>
    </source>
</evidence>
<dbReference type="InterPro" id="IPR003781">
    <property type="entry name" value="CoA-bd"/>
</dbReference>
<keyword evidence="3" id="KW-1185">Reference proteome</keyword>
<organism evidence="2 3">
    <name type="scientific">Flavobacterium enshiense DK69</name>
    <dbReference type="NCBI Taxonomy" id="1107311"/>
    <lineage>
        <taxon>Bacteria</taxon>
        <taxon>Pseudomonadati</taxon>
        <taxon>Bacteroidota</taxon>
        <taxon>Flavobacteriia</taxon>
        <taxon>Flavobacteriales</taxon>
        <taxon>Flavobacteriaceae</taxon>
        <taxon>Flavobacterium</taxon>
    </lineage>
</organism>
<dbReference type="OrthoDB" id="708726at2"/>
<dbReference type="eggNOG" id="COG1832">
    <property type="taxonomic scope" value="Bacteria"/>
</dbReference>
<dbReference type="RefSeq" id="WP_023574089.1">
    <property type="nucleotide sequence ID" value="NZ_AVCS01000015.1"/>
</dbReference>
<dbReference type="Proteomes" id="UP000030149">
    <property type="component" value="Unassembled WGS sequence"/>
</dbReference>
<feature type="domain" description="CoA-binding" evidence="1">
    <location>
        <begin position="3"/>
        <end position="113"/>
    </location>
</feature>
<name>V6SCM6_9FLAO</name>
<evidence type="ECO:0000313" key="3">
    <source>
        <dbReference type="Proteomes" id="UP000030149"/>
    </source>
</evidence>
<protein>
    <submittedName>
        <fullName evidence="2">CoA-binding protein</fullName>
    </submittedName>
</protein>
<accession>V6SCM6</accession>
<dbReference type="EMBL" id="JRLZ01000001">
    <property type="protein sequence ID" value="KGO97157.1"/>
    <property type="molecule type" value="Genomic_DNA"/>
</dbReference>
<dbReference type="Gene3D" id="3.40.50.720">
    <property type="entry name" value="NAD(P)-binding Rossmann-like Domain"/>
    <property type="match status" value="1"/>
</dbReference>
<gene>
    <name evidence="2" type="ORF">Q767_00700</name>
</gene>
<dbReference type="Pfam" id="PF13380">
    <property type="entry name" value="CoA_binding_2"/>
    <property type="match status" value="1"/>
</dbReference>
<reference evidence="3" key="1">
    <citation type="submission" date="2013-09" db="EMBL/GenBank/DDBJ databases">
        <authorList>
            <person name="Zeng Z."/>
            <person name="Chen C."/>
        </authorList>
    </citation>
    <scope>NUCLEOTIDE SEQUENCE [LARGE SCALE GENOMIC DNA]</scope>
    <source>
        <strain evidence="3">DK69</strain>
    </source>
</reference>
<sequence>MKTLVIGASVHPERFSFLAVDSLLQHGHEVVAIGGHKDNIGNVKIETEKLPFENVHTVTIYLNPMRQKEYYDYVIRLKPQRVIFNPGAENNEFFDLLKKAHIPFEAACTLVLLATNQY</sequence>
<dbReference type="STRING" id="1107311.Q767_00700"/>
<comment type="caution">
    <text evidence="2">The sequence shown here is derived from an EMBL/GenBank/DDBJ whole genome shotgun (WGS) entry which is preliminary data.</text>
</comment>
<dbReference type="PATRIC" id="fig|1107311.3.peg.2076"/>
<reference evidence="2 3" key="2">
    <citation type="journal article" date="2015" name="Stand. Genomic Sci.">
        <title>High quality draft genomic sequence of Flavobacterium enshiense DK69(T) and comparison among Flavobacterium genomes.</title>
        <authorList>
            <person name="Zeng Z."/>
            <person name="Chen C."/>
            <person name="Du H."/>
            <person name="Wang G."/>
            <person name="Li M."/>
        </authorList>
    </citation>
    <scope>NUCLEOTIDE SEQUENCE [LARGE SCALE GENOMIC DNA]</scope>
    <source>
        <strain evidence="2 3">DK69</strain>
    </source>
</reference>